<dbReference type="Proteomes" id="UP000186015">
    <property type="component" value="Unassembled WGS sequence"/>
</dbReference>
<evidence type="ECO:0000256" key="3">
    <source>
        <dbReference type="ARBA" id="ARBA00022801"/>
    </source>
</evidence>
<dbReference type="AlphaFoldDB" id="A0A1H7K244"/>
<sequence length="146" mass="15588">MKLLFKKLREGAVIPKYQTEYSAGLDLCACVDGKINVPASATVKVPTGLAAELENEKNAVLLIYARSSLATKLGLAPANCVGVVDWDYRGELIVALHNHSNEDCIINNGDRIAQLVITPIFRPEICEAEELSDTARGAGGFGSTGK</sequence>
<dbReference type="Gene3D" id="2.70.40.10">
    <property type="match status" value="1"/>
</dbReference>
<gene>
    <name evidence="7" type="ORF">SAMN05216469_10625</name>
</gene>
<evidence type="ECO:0000256" key="5">
    <source>
        <dbReference type="ARBA" id="ARBA00047686"/>
    </source>
</evidence>
<dbReference type="GO" id="GO:0006226">
    <property type="term" value="P:dUMP biosynthetic process"/>
    <property type="evidence" value="ECO:0007669"/>
    <property type="project" value="InterPro"/>
</dbReference>
<protein>
    <recommendedName>
        <fullName evidence="2">dUTP diphosphatase</fullName>
        <ecNumber evidence="2">3.6.1.23</ecNumber>
    </recommendedName>
</protein>
<dbReference type="InterPro" id="IPR036157">
    <property type="entry name" value="dUTPase-like_sf"/>
</dbReference>
<name>A0A1H7K244_RUMAL</name>
<dbReference type="CDD" id="cd07557">
    <property type="entry name" value="trimeric_dUTPase"/>
    <property type="match status" value="1"/>
</dbReference>
<dbReference type="NCBIfam" id="TIGR00576">
    <property type="entry name" value="dut"/>
    <property type="match status" value="1"/>
</dbReference>
<dbReference type="GO" id="GO:0004170">
    <property type="term" value="F:dUTP diphosphatase activity"/>
    <property type="evidence" value="ECO:0007669"/>
    <property type="project" value="UniProtKB-EC"/>
</dbReference>
<keyword evidence="4" id="KW-0546">Nucleotide metabolism</keyword>
<organism evidence="7 8">
    <name type="scientific">Ruminococcus albus</name>
    <dbReference type="NCBI Taxonomy" id="1264"/>
    <lineage>
        <taxon>Bacteria</taxon>
        <taxon>Bacillati</taxon>
        <taxon>Bacillota</taxon>
        <taxon>Clostridia</taxon>
        <taxon>Eubacteriales</taxon>
        <taxon>Oscillospiraceae</taxon>
        <taxon>Ruminococcus</taxon>
    </lineage>
</organism>
<dbReference type="EMBL" id="FOAT01000006">
    <property type="protein sequence ID" value="SEK80879.1"/>
    <property type="molecule type" value="Genomic_DNA"/>
</dbReference>
<dbReference type="NCBIfam" id="NF001862">
    <property type="entry name" value="PRK00601.1"/>
    <property type="match status" value="1"/>
</dbReference>
<dbReference type="RefSeq" id="WP_074832408.1">
    <property type="nucleotide sequence ID" value="NZ_FOAT01000006.1"/>
</dbReference>
<dbReference type="PANTHER" id="PTHR11241">
    <property type="entry name" value="DEOXYURIDINE 5'-TRIPHOSPHATE NUCLEOTIDOHYDROLASE"/>
    <property type="match status" value="1"/>
</dbReference>
<dbReference type="GO" id="GO:0000287">
    <property type="term" value="F:magnesium ion binding"/>
    <property type="evidence" value="ECO:0007669"/>
    <property type="project" value="InterPro"/>
</dbReference>
<evidence type="ECO:0000256" key="2">
    <source>
        <dbReference type="ARBA" id="ARBA00012379"/>
    </source>
</evidence>
<keyword evidence="3" id="KW-0378">Hydrolase</keyword>
<dbReference type="Pfam" id="PF00692">
    <property type="entry name" value="dUTPase"/>
    <property type="match status" value="1"/>
</dbReference>
<dbReference type="PANTHER" id="PTHR11241:SF0">
    <property type="entry name" value="DEOXYURIDINE 5'-TRIPHOSPHATE NUCLEOTIDOHYDROLASE"/>
    <property type="match status" value="1"/>
</dbReference>
<comment type="similarity">
    <text evidence="1">Belongs to the dUTPase family.</text>
</comment>
<evidence type="ECO:0000256" key="1">
    <source>
        <dbReference type="ARBA" id="ARBA00006581"/>
    </source>
</evidence>
<evidence type="ECO:0000256" key="4">
    <source>
        <dbReference type="ARBA" id="ARBA00023080"/>
    </source>
</evidence>
<reference evidence="7 8" key="1">
    <citation type="submission" date="2016-10" db="EMBL/GenBank/DDBJ databases">
        <authorList>
            <person name="de Groot N.N."/>
        </authorList>
    </citation>
    <scope>NUCLEOTIDE SEQUENCE [LARGE SCALE GENOMIC DNA]</scope>
    <source>
        <strain evidence="7 8">KH2T6</strain>
    </source>
</reference>
<dbReference type="InterPro" id="IPR029054">
    <property type="entry name" value="dUTPase-like"/>
</dbReference>
<dbReference type="GO" id="GO:0046081">
    <property type="term" value="P:dUTP catabolic process"/>
    <property type="evidence" value="ECO:0007669"/>
    <property type="project" value="InterPro"/>
</dbReference>
<comment type="catalytic activity">
    <reaction evidence="5">
        <text>dUTP + H2O = dUMP + diphosphate + H(+)</text>
        <dbReference type="Rhea" id="RHEA:10248"/>
        <dbReference type="ChEBI" id="CHEBI:15377"/>
        <dbReference type="ChEBI" id="CHEBI:15378"/>
        <dbReference type="ChEBI" id="CHEBI:33019"/>
        <dbReference type="ChEBI" id="CHEBI:61555"/>
        <dbReference type="ChEBI" id="CHEBI:246422"/>
        <dbReference type="EC" id="3.6.1.23"/>
    </reaction>
</comment>
<dbReference type="EC" id="3.6.1.23" evidence="2"/>
<evidence type="ECO:0000313" key="8">
    <source>
        <dbReference type="Proteomes" id="UP000186015"/>
    </source>
</evidence>
<accession>A0A1H7K244</accession>
<dbReference type="InterPro" id="IPR033704">
    <property type="entry name" value="dUTPase_trimeric"/>
</dbReference>
<dbReference type="OrthoDB" id="9809956at2"/>
<dbReference type="InterPro" id="IPR008181">
    <property type="entry name" value="dUTPase"/>
</dbReference>
<evidence type="ECO:0000259" key="6">
    <source>
        <dbReference type="Pfam" id="PF00692"/>
    </source>
</evidence>
<dbReference type="SUPFAM" id="SSF51283">
    <property type="entry name" value="dUTPase-like"/>
    <property type="match status" value="1"/>
</dbReference>
<feature type="domain" description="dUTPase-like" evidence="6">
    <location>
        <begin position="12"/>
        <end position="145"/>
    </location>
</feature>
<evidence type="ECO:0000313" key="7">
    <source>
        <dbReference type="EMBL" id="SEK80879.1"/>
    </source>
</evidence>
<proteinExistence type="inferred from homology"/>